<dbReference type="UniPathway" id="UPA00143"/>
<keyword evidence="2" id="KW-1185">Reference proteome</keyword>
<organism evidence="1 2">
    <name type="scientific">Oryza meyeriana var. granulata</name>
    <dbReference type="NCBI Taxonomy" id="110450"/>
    <lineage>
        <taxon>Eukaryota</taxon>
        <taxon>Viridiplantae</taxon>
        <taxon>Streptophyta</taxon>
        <taxon>Embryophyta</taxon>
        <taxon>Tracheophyta</taxon>
        <taxon>Spermatophyta</taxon>
        <taxon>Magnoliopsida</taxon>
        <taxon>Liliopsida</taxon>
        <taxon>Poales</taxon>
        <taxon>Poaceae</taxon>
        <taxon>BOP clade</taxon>
        <taxon>Oryzoideae</taxon>
        <taxon>Oryzeae</taxon>
        <taxon>Oryzinae</taxon>
        <taxon>Oryza</taxon>
        <taxon>Oryza meyeriana</taxon>
    </lineage>
</organism>
<dbReference type="InterPro" id="IPR038920">
    <property type="entry name" value="At3g05675-like"/>
</dbReference>
<dbReference type="PANTHER" id="PTHR31060">
    <property type="entry name" value="OSJNBA0011J08.25 PROTEIN-RELATED"/>
    <property type="match status" value="1"/>
</dbReference>
<evidence type="ECO:0000313" key="2">
    <source>
        <dbReference type="Proteomes" id="UP000479710"/>
    </source>
</evidence>
<comment type="caution">
    <text evidence="1">The sequence shown here is derived from an EMBL/GenBank/DDBJ whole genome shotgun (WGS) entry which is preliminary data.</text>
</comment>
<dbReference type="AlphaFoldDB" id="A0A6G1CUT2"/>
<name>A0A6G1CUT2_9ORYZ</name>
<gene>
    <name evidence="1" type="ORF">E2562_034459</name>
</gene>
<dbReference type="GO" id="GO:0016567">
    <property type="term" value="P:protein ubiquitination"/>
    <property type="evidence" value="ECO:0007669"/>
    <property type="project" value="UniProtKB-UniPathway"/>
</dbReference>
<sequence length="172" mass="18064">MRREGKKEELNNFLGEASQTLPNLATSTQALSSTKIPLVRRFLSTDLGTTGSPSTTSAASYNFFAGAIHSPADALDILPITLQLLFDACVEACTQFLEAVPWSAEEARVLELAPLLPADKAADLLTRITPPPSASPSGAGGKVARLPSEAMLHGLIHSAIHGHLVPAATKAR</sequence>
<dbReference type="PANTHER" id="PTHR31060:SF6">
    <property type="entry name" value="EXPRESSED PROTEIN"/>
    <property type="match status" value="1"/>
</dbReference>
<dbReference type="OrthoDB" id="1885107at2759"/>
<accession>A0A6G1CUT2</accession>
<proteinExistence type="predicted"/>
<reference evidence="1 2" key="1">
    <citation type="submission" date="2019-11" db="EMBL/GenBank/DDBJ databases">
        <title>Whole genome sequence of Oryza granulata.</title>
        <authorList>
            <person name="Li W."/>
        </authorList>
    </citation>
    <scope>NUCLEOTIDE SEQUENCE [LARGE SCALE GENOMIC DNA]</scope>
    <source>
        <strain evidence="2">cv. Menghai</strain>
        <tissue evidence="1">Leaf</tissue>
    </source>
</reference>
<dbReference type="Proteomes" id="UP000479710">
    <property type="component" value="Unassembled WGS sequence"/>
</dbReference>
<evidence type="ECO:0000313" key="1">
    <source>
        <dbReference type="EMBL" id="KAF0904385.1"/>
    </source>
</evidence>
<dbReference type="EMBL" id="SPHZ02000008">
    <property type="protein sequence ID" value="KAF0904385.1"/>
    <property type="molecule type" value="Genomic_DNA"/>
</dbReference>
<protein>
    <submittedName>
        <fullName evidence="1">Uncharacterized protein</fullName>
    </submittedName>
</protein>